<dbReference type="InterPro" id="IPR001296">
    <property type="entry name" value="Glyco_trans_1"/>
</dbReference>
<evidence type="ECO:0000313" key="3">
    <source>
        <dbReference type="EMBL" id="MFC3832366.1"/>
    </source>
</evidence>
<evidence type="ECO:0000313" key="4">
    <source>
        <dbReference type="Proteomes" id="UP001595803"/>
    </source>
</evidence>
<sequence length="381" mass="41549">MNIAFVITRGDSIGGAHIHVRDLALHLIRLGHRATVIVGGHGEYTRELERAGVPYRSLELLTREIRPRQELRALLELRGVLRDLRPDLVSTHSSKAGLLGRVAARSLGLPVLFTAHGWAFTDGVPERERRLYLHAERATAPLAARIITVSGYDRQLALRLRVASARRMVAIHNGMPLRPDLAPAQPEAGPPTLVMVARFQEQKDHTTLLRALSGLTDLPWTLDLIGDGPLLESTRALATSLGLAGRVRFLGSRRDVAEQLQRAQVFVLATHWEGFPRSILEAMRAGLPVVASDVGGVRESVQDGVTGRVVPPADVDALRGALSDVIRSPDLRRSMGEHGRARFLAAFTFEHMVTRTLDIYREVLGTRAPAAVADPGEAAPG</sequence>
<evidence type="ECO:0000259" key="2">
    <source>
        <dbReference type="Pfam" id="PF13579"/>
    </source>
</evidence>
<feature type="domain" description="Glycosyltransferase subfamily 4-like N-terminal" evidence="2">
    <location>
        <begin position="14"/>
        <end position="174"/>
    </location>
</feature>
<dbReference type="PANTHER" id="PTHR12526">
    <property type="entry name" value="GLYCOSYLTRANSFERASE"/>
    <property type="match status" value="1"/>
</dbReference>
<comment type="caution">
    <text evidence="3">The sequence shown here is derived from an EMBL/GenBank/DDBJ whole genome shotgun (WGS) entry which is preliminary data.</text>
</comment>
<gene>
    <name evidence="3" type="ORF">ACFOSB_05805</name>
</gene>
<dbReference type="EMBL" id="JBHRZG010000006">
    <property type="protein sequence ID" value="MFC3832366.1"/>
    <property type="molecule type" value="Genomic_DNA"/>
</dbReference>
<dbReference type="Proteomes" id="UP001595803">
    <property type="component" value="Unassembled WGS sequence"/>
</dbReference>
<reference evidence="4" key="1">
    <citation type="journal article" date="2019" name="Int. J. Syst. Evol. Microbiol.">
        <title>The Global Catalogue of Microorganisms (GCM) 10K type strain sequencing project: providing services to taxonomists for standard genome sequencing and annotation.</title>
        <authorList>
            <consortium name="The Broad Institute Genomics Platform"/>
            <consortium name="The Broad Institute Genome Sequencing Center for Infectious Disease"/>
            <person name="Wu L."/>
            <person name="Ma J."/>
        </authorList>
    </citation>
    <scope>NUCLEOTIDE SEQUENCE [LARGE SCALE GENOMIC DNA]</scope>
    <source>
        <strain evidence="4">CCTCC AB 2017081</strain>
    </source>
</reference>
<dbReference type="InterPro" id="IPR028098">
    <property type="entry name" value="Glyco_trans_4-like_N"/>
</dbReference>
<protein>
    <submittedName>
        <fullName evidence="3">Glycosyltransferase family 4 protein</fullName>
    </submittedName>
</protein>
<dbReference type="CDD" id="cd03808">
    <property type="entry name" value="GT4_CapM-like"/>
    <property type="match status" value="1"/>
</dbReference>
<organism evidence="3 4">
    <name type="scientific">Deinococcus rufus</name>
    <dbReference type="NCBI Taxonomy" id="2136097"/>
    <lineage>
        <taxon>Bacteria</taxon>
        <taxon>Thermotogati</taxon>
        <taxon>Deinococcota</taxon>
        <taxon>Deinococci</taxon>
        <taxon>Deinococcales</taxon>
        <taxon>Deinococcaceae</taxon>
        <taxon>Deinococcus</taxon>
    </lineage>
</organism>
<evidence type="ECO:0000259" key="1">
    <source>
        <dbReference type="Pfam" id="PF00534"/>
    </source>
</evidence>
<dbReference type="Pfam" id="PF00534">
    <property type="entry name" value="Glycos_transf_1"/>
    <property type="match status" value="1"/>
</dbReference>
<feature type="domain" description="Glycosyl transferase family 1" evidence="1">
    <location>
        <begin position="188"/>
        <end position="341"/>
    </location>
</feature>
<dbReference type="Pfam" id="PF13579">
    <property type="entry name" value="Glyco_trans_4_4"/>
    <property type="match status" value="1"/>
</dbReference>
<proteinExistence type="predicted"/>
<accession>A0ABV7Z8B6</accession>
<dbReference type="Gene3D" id="3.40.50.2000">
    <property type="entry name" value="Glycogen Phosphorylase B"/>
    <property type="match status" value="2"/>
</dbReference>
<dbReference type="RefSeq" id="WP_322474225.1">
    <property type="nucleotide sequence ID" value="NZ_JBHRZG010000006.1"/>
</dbReference>
<dbReference type="PANTHER" id="PTHR12526:SF630">
    <property type="entry name" value="GLYCOSYLTRANSFERASE"/>
    <property type="match status" value="1"/>
</dbReference>
<name>A0ABV7Z8B6_9DEIO</name>
<dbReference type="SUPFAM" id="SSF53756">
    <property type="entry name" value="UDP-Glycosyltransferase/glycogen phosphorylase"/>
    <property type="match status" value="1"/>
</dbReference>
<keyword evidence="4" id="KW-1185">Reference proteome</keyword>